<protein>
    <submittedName>
        <fullName evidence="1">Uncharacterized protein</fullName>
    </submittedName>
</protein>
<reference evidence="1" key="1">
    <citation type="submission" date="2011-01" db="EMBL/GenBank/DDBJ databases">
        <authorList>
            <person name="Muzny D."/>
            <person name="Qin X."/>
            <person name="Buhay C."/>
            <person name="Dugan-Rocha S."/>
            <person name="Ding Y."/>
            <person name="Chen G."/>
            <person name="Hawes A."/>
            <person name="Holder M."/>
            <person name="Jhangiani S."/>
            <person name="Johnson A."/>
            <person name="Khan Z."/>
            <person name="Li Z."/>
            <person name="Liu W."/>
            <person name="Liu X."/>
            <person name="Perez L."/>
            <person name="Shen H."/>
            <person name="Wang Q."/>
            <person name="Watt J."/>
            <person name="Xi L."/>
            <person name="Xin Y."/>
            <person name="Zhou J."/>
            <person name="Deng J."/>
            <person name="Jiang H."/>
            <person name="Liu Y."/>
            <person name="Qu J."/>
            <person name="Song X.-Z."/>
            <person name="Zhang L."/>
            <person name="Villasana D."/>
            <person name="Johnson A."/>
            <person name="Liu J."/>
            <person name="Liyanage D."/>
            <person name="Lorensuhewa L."/>
            <person name="Robinson T."/>
            <person name="Song A."/>
            <person name="Song B.-B."/>
            <person name="Dinh H."/>
            <person name="Thornton R."/>
            <person name="Coyle M."/>
            <person name="Francisco L."/>
            <person name="Jackson L."/>
            <person name="Javaid M."/>
            <person name="Korchina V."/>
            <person name="Kovar C."/>
            <person name="Mata R."/>
            <person name="Mathew T."/>
            <person name="Ngo R."/>
            <person name="Nguyen L."/>
            <person name="Nguyen N."/>
            <person name="Okwuonu G."/>
            <person name="Ongeri F."/>
            <person name="Pham C."/>
            <person name="Simmons D."/>
            <person name="Wilczek-Boney K."/>
            <person name="Hale W."/>
            <person name="Jakkamsetti A."/>
            <person name="Pham P."/>
            <person name="Ruth R."/>
            <person name="San Lucas F."/>
            <person name="Warren J."/>
            <person name="Zhang J."/>
            <person name="Zhao Z."/>
            <person name="Zhou C."/>
            <person name="Zhu D."/>
            <person name="Lee S."/>
            <person name="Bess C."/>
            <person name="Blankenburg K."/>
            <person name="Forbes L."/>
            <person name="Fu Q."/>
            <person name="Gubbala S."/>
            <person name="Hirani K."/>
            <person name="Jayaseelan J.C."/>
            <person name="Lara F."/>
            <person name="Munidasa M."/>
            <person name="Palculict T."/>
            <person name="Patil S."/>
            <person name="Pu L.-L."/>
            <person name="Saada N."/>
            <person name="Tang L."/>
            <person name="Weissenberger G."/>
            <person name="Zhu Y."/>
            <person name="Hemphill L."/>
            <person name="Shang Y."/>
            <person name="Youmans B."/>
            <person name="Ayvaz T."/>
            <person name="Ross M."/>
            <person name="Santibanez J."/>
            <person name="Aqrawi P."/>
            <person name="Gross S."/>
            <person name="Joshi V."/>
            <person name="Fowler G."/>
            <person name="Nazareth L."/>
            <person name="Reid J."/>
            <person name="Worley K."/>
            <person name="Petrosino J."/>
            <person name="Highlander S."/>
            <person name="Gibbs R."/>
        </authorList>
    </citation>
    <scope>NUCLEOTIDE SEQUENCE [LARGE SCALE GENOMIC DNA]</scope>
    <source>
        <strain evidence="1">ATCC 19414</strain>
    </source>
</reference>
<evidence type="ECO:0000313" key="1">
    <source>
        <dbReference type="EMBL" id="EFY09565.1"/>
    </source>
</evidence>
<organism evidence="1 2">
    <name type="scientific">Erysipelothrix rhusiopathiae ATCC 19414</name>
    <dbReference type="NCBI Taxonomy" id="525280"/>
    <lineage>
        <taxon>Bacteria</taxon>
        <taxon>Bacillati</taxon>
        <taxon>Bacillota</taxon>
        <taxon>Erysipelotrichia</taxon>
        <taxon>Erysipelotrichales</taxon>
        <taxon>Erysipelotrichaceae</taxon>
        <taxon>Erysipelothrix</taxon>
    </lineage>
</organism>
<comment type="caution">
    <text evidence="1">The sequence shown here is derived from an EMBL/GenBank/DDBJ whole genome shotgun (WGS) entry which is preliminary data.</text>
</comment>
<accession>E7FV28</accession>
<dbReference type="AlphaFoldDB" id="E7FV28"/>
<dbReference type="Proteomes" id="UP000003028">
    <property type="component" value="Unassembled WGS sequence"/>
</dbReference>
<sequence length="205" mass="24010">MVLSYTAKRINIAFSMIRYRGGFFMNYNRKHMNVFVSLVLVFVVLFRGFTMRYAVLVLKSDTIPFQRFTQTIYVVRKNTEFVLPDHNLYEPDQEVLFKGWLFDSHTSPQSKIMVTDNVTVHATCKVVTSSVLVEYVEIPFKTIQVDPKSFDIIDLVKGENGIMEVRTRIIYHDDEIFKTEKPSKFVKVLPIDEIKHINLENSRQD</sequence>
<dbReference type="STRING" id="1648.A2I91_05420"/>
<name>E7FV28_ERYRH</name>
<proteinExistence type="predicted"/>
<gene>
    <name evidence="1" type="ORF">HMPREF0357_10360</name>
</gene>
<dbReference type="EMBL" id="ACLK02000001">
    <property type="protein sequence ID" value="EFY09565.1"/>
    <property type="molecule type" value="Genomic_DNA"/>
</dbReference>
<keyword evidence="2" id="KW-1185">Reference proteome</keyword>
<evidence type="ECO:0000313" key="2">
    <source>
        <dbReference type="Proteomes" id="UP000003028"/>
    </source>
</evidence>